<dbReference type="PANTHER" id="PTHR11783">
    <property type="entry name" value="SULFOTRANSFERASE SULT"/>
    <property type="match status" value="1"/>
</dbReference>
<feature type="non-terminal residue" evidence="4">
    <location>
        <position position="1"/>
    </location>
</feature>
<dbReference type="SUPFAM" id="SSF52540">
    <property type="entry name" value="P-loop containing nucleoside triphosphate hydrolases"/>
    <property type="match status" value="1"/>
</dbReference>
<reference evidence="5" key="1">
    <citation type="submission" date="2022-10" db="EMBL/GenBank/DDBJ databases">
        <title>Genome assembly of Pristionchus species.</title>
        <authorList>
            <person name="Yoshida K."/>
            <person name="Sommer R.J."/>
        </authorList>
    </citation>
    <scope>NUCLEOTIDE SEQUENCE [LARGE SCALE GENOMIC DNA]</scope>
    <source>
        <strain evidence="5">RS5460</strain>
    </source>
</reference>
<feature type="domain" description="Sulfotransferase" evidence="3">
    <location>
        <begin position="30"/>
        <end position="178"/>
    </location>
</feature>
<dbReference type="GO" id="GO:0008146">
    <property type="term" value="F:sulfotransferase activity"/>
    <property type="evidence" value="ECO:0007669"/>
    <property type="project" value="InterPro"/>
</dbReference>
<protein>
    <recommendedName>
        <fullName evidence="3">Sulfotransferase domain-containing protein</fullName>
    </recommendedName>
</protein>
<evidence type="ECO:0000259" key="3">
    <source>
        <dbReference type="Pfam" id="PF00685"/>
    </source>
</evidence>
<evidence type="ECO:0000256" key="1">
    <source>
        <dbReference type="ARBA" id="ARBA00005771"/>
    </source>
</evidence>
<accession>A0AAN5CID1</accession>
<sequence>FQTERLPPKHWAVFKKEHISSAKSLKPRTDDIFVCTYSKCGTTWIQHIVHQLLGKTEYEVSETNLNKGEKENGQKAPLFVVSPMIESVGGAFVDAMESPRILKSHLPYSDIPKGGGAKYIFAVRIPKDCLTSFFHHHRNLKVFNFENGSFDLFFDIFMEGRVAVGDYFDHLNSWLEASSLASMKVNQGRWIPDKWQRGEFIRKGGSRNWKEHFSYEQSLRMDKRFRERCGLTAAAEWWREEMAWNDEDVVPTAVTPRVASKL</sequence>
<proteinExistence type="inferred from homology"/>
<gene>
    <name evidence="4" type="ORF">PMAYCL1PPCAC_15100</name>
</gene>
<dbReference type="Gene3D" id="3.40.50.300">
    <property type="entry name" value="P-loop containing nucleotide triphosphate hydrolases"/>
    <property type="match status" value="2"/>
</dbReference>
<dbReference type="InterPro" id="IPR000863">
    <property type="entry name" value="Sulfotransferase_dom"/>
</dbReference>
<keyword evidence="2" id="KW-0808">Transferase</keyword>
<comment type="caution">
    <text evidence="4">The sequence shown here is derived from an EMBL/GenBank/DDBJ whole genome shotgun (WGS) entry which is preliminary data.</text>
</comment>
<dbReference type="EMBL" id="BTRK01000004">
    <property type="protein sequence ID" value="GMR44905.1"/>
    <property type="molecule type" value="Genomic_DNA"/>
</dbReference>
<dbReference type="Proteomes" id="UP001328107">
    <property type="component" value="Unassembled WGS sequence"/>
</dbReference>
<name>A0AAN5CID1_9BILA</name>
<evidence type="ECO:0000313" key="5">
    <source>
        <dbReference type="Proteomes" id="UP001328107"/>
    </source>
</evidence>
<dbReference type="AlphaFoldDB" id="A0AAN5CID1"/>
<comment type="similarity">
    <text evidence="1">Belongs to the sulfotransferase 1 family.</text>
</comment>
<evidence type="ECO:0000313" key="4">
    <source>
        <dbReference type="EMBL" id="GMR44905.1"/>
    </source>
</evidence>
<dbReference type="InterPro" id="IPR027417">
    <property type="entry name" value="P-loop_NTPase"/>
</dbReference>
<organism evidence="4 5">
    <name type="scientific">Pristionchus mayeri</name>
    <dbReference type="NCBI Taxonomy" id="1317129"/>
    <lineage>
        <taxon>Eukaryota</taxon>
        <taxon>Metazoa</taxon>
        <taxon>Ecdysozoa</taxon>
        <taxon>Nematoda</taxon>
        <taxon>Chromadorea</taxon>
        <taxon>Rhabditida</taxon>
        <taxon>Rhabditina</taxon>
        <taxon>Diplogasteromorpha</taxon>
        <taxon>Diplogasteroidea</taxon>
        <taxon>Neodiplogasteridae</taxon>
        <taxon>Pristionchus</taxon>
    </lineage>
</organism>
<keyword evidence="5" id="KW-1185">Reference proteome</keyword>
<dbReference type="Pfam" id="PF00685">
    <property type="entry name" value="Sulfotransfer_1"/>
    <property type="match status" value="1"/>
</dbReference>
<evidence type="ECO:0000256" key="2">
    <source>
        <dbReference type="ARBA" id="ARBA00022679"/>
    </source>
</evidence>